<feature type="transmembrane region" description="Helical" evidence="1">
    <location>
        <begin position="225"/>
        <end position="245"/>
    </location>
</feature>
<dbReference type="Proteomes" id="UP001501083">
    <property type="component" value="Unassembled WGS sequence"/>
</dbReference>
<evidence type="ECO:0000256" key="1">
    <source>
        <dbReference type="SAM" id="Phobius"/>
    </source>
</evidence>
<feature type="transmembrane region" description="Helical" evidence="1">
    <location>
        <begin position="93"/>
        <end position="113"/>
    </location>
</feature>
<dbReference type="InterPro" id="IPR010539">
    <property type="entry name" value="BaxI_1-like"/>
</dbReference>
<dbReference type="RefSeq" id="WP_158982089.1">
    <property type="nucleotide sequence ID" value="NZ_BAABKY010000004.1"/>
</dbReference>
<dbReference type="EMBL" id="BAABKY010000004">
    <property type="protein sequence ID" value="GAA5079764.1"/>
    <property type="molecule type" value="Genomic_DNA"/>
</dbReference>
<feature type="transmembrane region" description="Helical" evidence="1">
    <location>
        <begin position="39"/>
        <end position="56"/>
    </location>
</feature>
<proteinExistence type="predicted"/>
<evidence type="ECO:0000313" key="3">
    <source>
        <dbReference type="Proteomes" id="UP001501083"/>
    </source>
</evidence>
<accession>A0ABP9LND4</accession>
<feature type="transmembrane region" description="Helical" evidence="1">
    <location>
        <begin position="68"/>
        <end position="87"/>
    </location>
</feature>
<dbReference type="PANTHER" id="PTHR41282:SF1">
    <property type="entry name" value="CONSERVED TRANSMEMBRANE PROTEIN-RELATED"/>
    <property type="match status" value="1"/>
</dbReference>
<reference evidence="3" key="1">
    <citation type="journal article" date="2019" name="Int. J. Syst. Evol. Microbiol.">
        <title>The Global Catalogue of Microorganisms (GCM) 10K type strain sequencing project: providing services to taxonomists for standard genome sequencing and annotation.</title>
        <authorList>
            <consortium name="The Broad Institute Genomics Platform"/>
            <consortium name="The Broad Institute Genome Sequencing Center for Infectious Disease"/>
            <person name="Wu L."/>
            <person name="Ma J."/>
        </authorList>
    </citation>
    <scope>NUCLEOTIDE SEQUENCE [LARGE SCALE GENOMIC DNA]</scope>
    <source>
        <strain evidence="3">JCM 19212</strain>
    </source>
</reference>
<name>A0ABP9LND4_9GAMM</name>
<dbReference type="PIRSF" id="PIRSF009160">
    <property type="entry name" value="UCP009160"/>
    <property type="match status" value="1"/>
</dbReference>
<organism evidence="2 3">
    <name type="scientific">Lysobacter panacisoli</name>
    <dbReference type="NCBI Taxonomy" id="1255263"/>
    <lineage>
        <taxon>Bacteria</taxon>
        <taxon>Pseudomonadati</taxon>
        <taxon>Pseudomonadota</taxon>
        <taxon>Gammaproteobacteria</taxon>
        <taxon>Lysobacterales</taxon>
        <taxon>Lysobacteraceae</taxon>
        <taxon>Lysobacter</taxon>
    </lineage>
</organism>
<feature type="transmembrane region" description="Helical" evidence="1">
    <location>
        <begin position="152"/>
        <end position="174"/>
    </location>
</feature>
<gene>
    <name evidence="2" type="ORF">GCM10025759_28280</name>
</gene>
<keyword evidence="1" id="KW-0472">Membrane</keyword>
<keyword evidence="1" id="KW-0812">Transmembrane</keyword>
<dbReference type="Pfam" id="PF12811">
    <property type="entry name" value="BaxI_1"/>
    <property type="match status" value="1"/>
</dbReference>
<keyword evidence="1" id="KW-1133">Transmembrane helix</keyword>
<evidence type="ECO:0000313" key="2">
    <source>
        <dbReference type="EMBL" id="GAA5079764.1"/>
    </source>
</evidence>
<feature type="transmembrane region" description="Helical" evidence="1">
    <location>
        <begin position="120"/>
        <end position="140"/>
    </location>
</feature>
<protein>
    <submittedName>
        <fullName evidence="2">Bax inhibitor-1/YccA family protein</fullName>
    </submittedName>
</protein>
<comment type="caution">
    <text evidence="2">The sequence shown here is derived from an EMBL/GenBank/DDBJ whole genome shotgun (WGS) entry which is preliminary data.</text>
</comment>
<feature type="transmembrane region" description="Helical" evidence="1">
    <location>
        <begin position="186"/>
        <end position="205"/>
    </location>
</feature>
<keyword evidence="3" id="KW-1185">Reference proteome</keyword>
<sequence length="252" mass="27161">MRSGNPALKESTFLDLASGTVVRRDSDAMTLSGTVNKTGLLLLLSVITAAFAWSQISFTAEGAVGAGPYLLGGAIGGLVLAMVTIFKKEWSPVTAPMYALVEGFFLGAISAIYNHRFEGIVLQAVMLTFGTLFALLFAYRSGLIKATENFKLGVVAATGGIALLYLVTMGLGLFGIRMPYIHESGLIGIGFSLFVVVIAALNLVLDFDFIESGVEQNAPKYMEWYGAFGLMVTLVWLYIEFLRLLSKLQSRN</sequence>
<dbReference type="PANTHER" id="PTHR41282">
    <property type="entry name" value="CONSERVED TRANSMEMBRANE PROTEIN-RELATED"/>
    <property type="match status" value="1"/>
</dbReference>